<accession>A0A1H0FLW1</accession>
<evidence type="ECO:0000256" key="2">
    <source>
        <dbReference type="ARBA" id="ARBA00022801"/>
    </source>
</evidence>
<dbReference type="RefSeq" id="WP_092066168.1">
    <property type="nucleotide sequence ID" value="NZ_FNIN01000013.1"/>
</dbReference>
<dbReference type="SMART" id="SM00226">
    <property type="entry name" value="LMWPc"/>
    <property type="match status" value="1"/>
</dbReference>
<evidence type="ECO:0000256" key="1">
    <source>
        <dbReference type="ARBA" id="ARBA00011063"/>
    </source>
</evidence>
<dbReference type="STRING" id="206665.SAMN04488516_11313"/>
<reference evidence="6 7" key="1">
    <citation type="submission" date="2016-10" db="EMBL/GenBank/DDBJ databases">
        <authorList>
            <person name="de Groot N.N."/>
        </authorList>
    </citation>
    <scope>NUCLEOTIDE SEQUENCE [LARGE SCALE GENOMIC DNA]</scope>
    <source>
        <strain evidence="6 7">DSM 15269</strain>
    </source>
</reference>
<keyword evidence="2" id="KW-0378">Hydrolase</keyword>
<dbReference type="EMBL" id="FNIN01000013">
    <property type="protein sequence ID" value="SDN95574.1"/>
    <property type="molecule type" value="Genomic_DNA"/>
</dbReference>
<dbReference type="GO" id="GO:0046685">
    <property type="term" value="P:response to arsenic-containing substance"/>
    <property type="evidence" value="ECO:0007669"/>
    <property type="project" value="UniProtKB-KW"/>
</dbReference>
<evidence type="ECO:0000259" key="5">
    <source>
        <dbReference type="SMART" id="SM00226"/>
    </source>
</evidence>
<name>A0A1H0FLW1_9BACT</name>
<dbReference type="CDD" id="cd16345">
    <property type="entry name" value="LMWP_ArsC"/>
    <property type="match status" value="1"/>
</dbReference>
<protein>
    <submittedName>
        <fullName evidence="6">Protein tyrosine phosphatase</fullName>
    </submittedName>
</protein>
<dbReference type="Pfam" id="PF01451">
    <property type="entry name" value="LMWPc"/>
    <property type="match status" value="1"/>
</dbReference>
<dbReference type="GO" id="GO:0004725">
    <property type="term" value="F:protein tyrosine phosphatase activity"/>
    <property type="evidence" value="ECO:0007669"/>
    <property type="project" value="InterPro"/>
</dbReference>
<organism evidence="6 7">
    <name type="scientific">Desulfonauticus submarinus</name>
    <dbReference type="NCBI Taxonomy" id="206665"/>
    <lineage>
        <taxon>Bacteria</taxon>
        <taxon>Pseudomonadati</taxon>
        <taxon>Thermodesulfobacteriota</taxon>
        <taxon>Desulfovibrionia</taxon>
        <taxon>Desulfovibrionales</taxon>
        <taxon>Desulfonauticaceae</taxon>
        <taxon>Desulfonauticus</taxon>
    </lineage>
</organism>
<evidence type="ECO:0000256" key="3">
    <source>
        <dbReference type="ARBA" id="ARBA00022849"/>
    </source>
</evidence>
<gene>
    <name evidence="6" type="ORF">SAMN04488516_11313</name>
</gene>
<dbReference type="InterPro" id="IPR017867">
    <property type="entry name" value="Tyr_phospatase_low_mol_wt"/>
</dbReference>
<keyword evidence="7" id="KW-1185">Reference proteome</keyword>
<evidence type="ECO:0000313" key="6">
    <source>
        <dbReference type="EMBL" id="SDN95574.1"/>
    </source>
</evidence>
<feature type="active site" description="Nucleophile" evidence="4">
    <location>
        <position position="11"/>
    </location>
</feature>
<dbReference type="PANTHER" id="PTHR43428:SF1">
    <property type="entry name" value="ARSENATE REDUCTASE"/>
    <property type="match status" value="1"/>
</dbReference>
<dbReference type="SUPFAM" id="SSF52788">
    <property type="entry name" value="Phosphotyrosine protein phosphatases I"/>
    <property type="match status" value="1"/>
</dbReference>
<evidence type="ECO:0000256" key="4">
    <source>
        <dbReference type="PIRSR" id="PIRSR617867-1"/>
    </source>
</evidence>
<sequence length="145" mass="16545">MRPKLKVLFLCTGNSCRSQMAEGFARHLLNKCIEPYSAGVLKHVVDPFAIKVMQEEGIDISNHFSKTIDELKNKKFDYIITLCDHAKETCPYFPGKTIHYSFPDPPSLSAQTQNIEEALTIYRDVRDRIKLFVLSLPNILLKAES</sequence>
<dbReference type="PRINTS" id="PR00719">
    <property type="entry name" value="LMWPTPASE"/>
</dbReference>
<keyword evidence="3" id="KW-0059">Arsenical resistance</keyword>
<dbReference type="Proteomes" id="UP000199602">
    <property type="component" value="Unassembled WGS sequence"/>
</dbReference>
<comment type="similarity">
    <text evidence="1">Belongs to the low molecular weight phosphotyrosine protein phosphatase family.</text>
</comment>
<dbReference type="InterPro" id="IPR023485">
    <property type="entry name" value="Ptyr_pPase"/>
</dbReference>
<dbReference type="AlphaFoldDB" id="A0A1H0FLW1"/>
<dbReference type="OrthoDB" id="9784339at2"/>
<proteinExistence type="inferred from homology"/>
<evidence type="ECO:0000313" key="7">
    <source>
        <dbReference type="Proteomes" id="UP000199602"/>
    </source>
</evidence>
<feature type="active site" evidence="4">
    <location>
        <position position="17"/>
    </location>
</feature>
<feature type="domain" description="Phosphotyrosine protein phosphatase I" evidence="5">
    <location>
        <begin position="5"/>
        <end position="135"/>
    </location>
</feature>
<dbReference type="InterPro" id="IPR036196">
    <property type="entry name" value="Ptyr_pPase_sf"/>
</dbReference>
<dbReference type="Gene3D" id="3.40.50.2300">
    <property type="match status" value="1"/>
</dbReference>
<dbReference type="PANTHER" id="PTHR43428">
    <property type="entry name" value="ARSENATE REDUCTASE"/>
    <property type="match status" value="1"/>
</dbReference>